<dbReference type="PANTHER" id="PTHR33705:SF2">
    <property type="entry name" value="PHOSPHOCARRIER PROTEIN NPR"/>
    <property type="match status" value="1"/>
</dbReference>
<dbReference type="InterPro" id="IPR000032">
    <property type="entry name" value="HPr-like"/>
</dbReference>
<keyword evidence="3" id="KW-0963">Cytoplasm</keyword>
<dbReference type="InterPro" id="IPR001020">
    <property type="entry name" value="PTS_HPr_His_P_site"/>
</dbReference>
<evidence type="ECO:0000256" key="2">
    <source>
        <dbReference type="ARBA" id="ARBA00010736"/>
    </source>
</evidence>
<comment type="caution">
    <text evidence="6">The sequence shown here is derived from an EMBL/GenBank/DDBJ whole genome shotgun (WGS) entry which is preliminary data.</text>
</comment>
<evidence type="ECO:0000313" key="7">
    <source>
        <dbReference type="Proteomes" id="UP001168540"/>
    </source>
</evidence>
<evidence type="ECO:0000256" key="4">
    <source>
        <dbReference type="ARBA" id="ARBA00022683"/>
    </source>
</evidence>
<dbReference type="PRINTS" id="PR00107">
    <property type="entry name" value="PHOSPHOCPHPR"/>
</dbReference>
<dbReference type="PROSITE" id="PS00589">
    <property type="entry name" value="PTS_HPR_SER"/>
    <property type="match status" value="1"/>
</dbReference>
<reference evidence="6" key="1">
    <citation type="submission" date="2023-06" db="EMBL/GenBank/DDBJ databases">
        <authorList>
            <person name="Zhang S."/>
        </authorList>
    </citation>
    <scope>NUCLEOTIDE SEQUENCE</scope>
    <source>
        <strain evidence="6">SG2303</strain>
    </source>
</reference>
<dbReference type="InterPro" id="IPR050399">
    <property type="entry name" value="HPr"/>
</dbReference>
<dbReference type="Proteomes" id="UP001168540">
    <property type="component" value="Unassembled WGS sequence"/>
</dbReference>
<evidence type="ECO:0000256" key="1">
    <source>
        <dbReference type="ARBA" id="ARBA00004496"/>
    </source>
</evidence>
<dbReference type="PROSITE" id="PS00369">
    <property type="entry name" value="PTS_HPR_HIS"/>
    <property type="match status" value="1"/>
</dbReference>
<dbReference type="PANTHER" id="PTHR33705">
    <property type="entry name" value="PHOSPHOCARRIER PROTEIN HPR"/>
    <property type="match status" value="1"/>
</dbReference>
<dbReference type="SUPFAM" id="SSF55594">
    <property type="entry name" value="HPr-like"/>
    <property type="match status" value="1"/>
</dbReference>
<dbReference type="InterPro" id="IPR002114">
    <property type="entry name" value="PTS_HPr_Ser_P_site"/>
</dbReference>
<dbReference type="RefSeq" id="WP_289829381.1">
    <property type="nucleotide sequence ID" value="NZ_JAUEDK010000010.1"/>
</dbReference>
<dbReference type="CDD" id="cd00367">
    <property type="entry name" value="PTS-HPr_like"/>
    <property type="match status" value="1"/>
</dbReference>
<feature type="domain" description="HPr" evidence="5">
    <location>
        <begin position="1"/>
        <end position="88"/>
    </location>
</feature>
<organism evidence="6 7">
    <name type="scientific">Crenobacter oryzisoli</name>
    <dbReference type="NCBI Taxonomy" id="3056844"/>
    <lineage>
        <taxon>Bacteria</taxon>
        <taxon>Pseudomonadati</taxon>
        <taxon>Pseudomonadota</taxon>
        <taxon>Betaproteobacteria</taxon>
        <taxon>Neisseriales</taxon>
        <taxon>Neisseriaceae</taxon>
        <taxon>Crenobacter</taxon>
    </lineage>
</organism>
<evidence type="ECO:0000313" key="6">
    <source>
        <dbReference type="EMBL" id="MDN0074802.1"/>
    </source>
</evidence>
<dbReference type="Gene3D" id="3.30.1340.10">
    <property type="entry name" value="HPr-like"/>
    <property type="match status" value="1"/>
</dbReference>
<dbReference type="EMBL" id="JAUEDK010000010">
    <property type="protein sequence ID" value="MDN0074802.1"/>
    <property type="molecule type" value="Genomic_DNA"/>
</dbReference>
<dbReference type="InterPro" id="IPR035895">
    <property type="entry name" value="HPr-like_sf"/>
</dbReference>
<keyword evidence="4" id="KW-0598">Phosphotransferase system</keyword>
<sequence length="89" mass="9743">MIKTQIEIINKLGLHARASSKFTQTASRHKSEVWVSRNGRRVNGKSIMGVMMLAAAKGATIELEVSGEDEQAATDALVTLINNRFDEAE</sequence>
<proteinExistence type="inferred from homology"/>
<accession>A0ABT7XLZ2</accession>
<dbReference type="Pfam" id="PF00381">
    <property type="entry name" value="PTS-HPr"/>
    <property type="match status" value="1"/>
</dbReference>
<keyword evidence="7" id="KW-1185">Reference proteome</keyword>
<dbReference type="NCBIfam" id="TIGR01003">
    <property type="entry name" value="PTS_HPr_family"/>
    <property type="match status" value="1"/>
</dbReference>
<dbReference type="PROSITE" id="PS51350">
    <property type="entry name" value="PTS_HPR_DOM"/>
    <property type="match status" value="1"/>
</dbReference>
<evidence type="ECO:0000256" key="3">
    <source>
        <dbReference type="ARBA" id="ARBA00022490"/>
    </source>
</evidence>
<protein>
    <submittedName>
        <fullName evidence="6">HPr family phosphocarrier protein</fullName>
    </submittedName>
</protein>
<gene>
    <name evidence="6" type="ORF">QU481_07835</name>
</gene>
<comment type="subcellular location">
    <subcellularLocation>
        <location evidence="1">Cytoplasm</location>
    </subcellularLocation>
</comment>
<evidence type="ECO:0000259" key="5">
    <source>
        <dbReference type="PROSITE" id="PS51350"/>
    </source>
</evidence>
<comment type="similarity">
    <text evidence="2">Belongs to the HPr family.</text>
</comment>
<name>A0ABT7XLZ2_9NEIS</name>